<reference evidence="2" key="1">
    <citation type="submission" date="2016-05" db="EMBL/GenBank/DDBJ databases">
        <title>Comparative genomics of biotechnologically important yeasts.</title>
        <authorList>
            <consortium name="DOE Joint Genome Institute"/>
            <person name="Riley R."/>
            <person name="Haridas S."/>
            <person name="Wolfe K.H."/>
            <person name="Lopes M.R."/>
            <person name="Hittinger C.T."/>
            <person name="Goker M."/>
            <person name="Salamov A."/>
            <person name="Wisecaver J."/>
            <person name="Long T.M."/>
            <person name="Aerts A.L."/>
            <person name="Barry K."/>
            <person name="Choi C."/>
            <person name="Clum A."/>
            <person name="Coughlan A.Y."/>
            <person name="Deshpande S."/>
            <person name="Douglass A.P."/>
            <person name="Hanson S.J."/>
            <person name="Klenk H.-P."/>
            <person name="Labutti K."/>
            <person name="Lapidus A."/>
            <person name="Lindquist E."/>
            <person name="Lipzen A."/>
            <person name="Meier-Kolthoff J.P."/>
            <person name="Ohm R.A."/>
            <person name="Otillar R.P."/>
            <person name="Pangilinan J."/>
            <person name="Peng Y."/>
            <person name="Rokas A."/>
            <person name="Rosa C.A."/>
            <person name="Scheuner C."/>
            <person name="Sibirny A.A."/>
            <person name="Slot J.C."/>
            <person name="Stielow J.B."/>
            <person name="Sun H."/>
            <person name="Kurtzman C.P."/>
            <person name="Blackwell M."/>
            <person name="Grigoriev I.V."/>
            <person name="Jeffries T.W."/>
        </authorList>
    </citation>
    <scope>NUCLEOTIDE SEQUENCE [LARGE SCALE GENOMIC DNA]</scope>
    <source>
        <strain evidence="2">NRRL Y-12698</strain>
    </source>
</reference>
<name>A0A1E3QZD6_9ASCO</name>
<dbReference type="OrthoDB" id="2158714at2759"/>
<organism evidence="1 2">
    <name type="scientific">Babjeviella inositovora NRRL Y-12698</name>
    <dbReference type="NCBI Taxonomy" id="984486"/>
    <lineage>
        <taxon>Eukaryota</taxon>
        <taxon>Fungi</taxon>
        <taxon>Dikarya</taxon>
        <taxon>Ascomycota</taxon>
        <taxon>Saccharomycotina</taxon>
        <taxon>Pichiomycetes</taxon>
        <taxon>Serinales incertae sedis</taxon>
        <taxon>Babjeviella</taxon>
    </lineage>
</organism>
<dbReference type="EMBL" id="KV454426">
    <property type="protein sequence ID" value="ODQ82985.1"/>
    <property type="molecule type" value="Genomic_DNA"/>
</dbReference>
<dbReference type="GO" id="GO:0007034">
    <property type="term" value="P:vacuolar transport"/>
    <property type="evidence" value="ECO:0007669"/>
    <property type="project" value="TreeGrafter"/>
</dbReference>
<accession>A0A1E3QZD6</accession>
<dbReference type="GO" id="GO:0005768">
    <property type="term" value="C:endosome"/>
    <property type="evidence" value="ECO:0007669"/>
    <property type="project" value="TreeGrafter"/>
</dbReference>
<evidence type="ECO:0000313" key="2">
    <source>
        <dbReference type="Proteomes" id="UP000094336"/>
    </source>
</evidence>
<proteinExistence type="predicted"/>
<gene>
    <name evidence="1" type="ORF">BABINDRAFT_5863</name>
</gene>
<dbReference type="AlphaFoldDB" id="A0A1E3QZD6"/>
<evidence type="ECO:0008006" key="3">
    <source>
        <dbReference type="Google" id="ProtNLM"/>
    </source>
</evidence>
<sequence>MSQPQQTLPFPNSYQLKQVAAADAKSCFICYKFTPVVLITTAGGTPDFFYACKTHLSDTNFATIIHNEAHTKNLKQVEYLQGEITKVKGWIAEEEDSKKGSLKDYAWSKLTWSSKPLEEKPASSPESKDAKILKFRQNLGVLEAELKELNDKTLPASQKKNTYLLVAHIYRARLQQRLKKLETKKHYQSLHQEGFFPSAPSNKPV</sequence>
<protein>
    <recommendedName>
        <fullName evidence="3">VPS4-associated protein 1</fullName>
    </recommendedName>
</protein>
<evidence type="ECO:0000313" key="1">
    <source>
        <dbReference type="EMBL" id="ODQ82985.1"/>
    </source>
</evidence>
<dbReference type="GeneID" id="30150164"/>
<keyword evidence="2" id="KW-1185">Reference proteome</keyword>
<dbReference type="Proteomes" id="UP000094336">
    <property type="component" value="Unassembled WGS sequence"/>
</dbReference>
<dbReference type="PANTHER" id="PTHR28218">
    <property type="entry name" value="VPS4-ASSOCIATED PROTEIN 1"/>
    <property type="match status" value="1"/>
</dbReference>
<dbReference type="InterPro" id="IPR013640">
    <property type="entry name" value="Vfa1"/>
</dbReference>
<dbReference type="RefSeq" id="XP_018988313.1">
    <property type="nucleotide sequence ID" value="XM_019132311.1"/>
</dbReference>
<dbReference type="Pfam" id="PF08432">
    <property type="entry name" value="Vfa1"/>
    <property type="match status" value="1"/>
</dbReference>
<dbReference type="STRING" id="984486.A0A1E3QZD6"/>
<dbReference type="PANTHER" id="PTHR28218:SF1">
    <property type="entry name" value="VPS4-ASSOCIATED PROTEIN 1"/>
    <property type="match status" value="1"/>
</dbReference>